<feature type="domain" description="EGF-like" evidence="8">
    <location>
        <begin position="329"/>
        <end position="369"/>
    </location>
</feature>
<feature type="region of interest" description="Disordered" evidence="7">
    <location>
        <begin position="1"/>
        <end position="22"/>
    </location>
</feature>
<feature type="disulfide bond" evidence="6">
    <location>
        <begin position="113"/>
        <end position="123"/>
    </location>
</feature>
<evidence type="ECO:0000256" key="4">
    <source>
        <dbReference type="ARBA" id="ARBA00023157"/>
    </source>
</evidence>
<feature type="disulfide bond" evidence="6">
    <location>
        <begin position="359"/>
        <end position="368"/>
    </location>
</feature>
<dbReference type="Gene3D" id="2.10.25.10">
    <property type="entry name" value="Laminin"/>
    <property type="match status" value="5"/>
</dbReference>
<keyword evidence="5" id="KW-0325">Glycoprotein</keyword>
<dbReference type="InterPro" id="IPR002557">
    <property type="entry name" value="Chitin-bd_dom"/>
</dbReference>
<dbReference type="GO" id="GO:0005576">
    <property type="term" value="C:extracellular region"/>
    <property type="evidence" value="ECO:0007669"/>
    <property type="project" value="InterPro"/>
</dbReference>
<keyword evidence="2" id="KW-0732">Signal</keyword>
<feature type="domain" description="EGF-like" evidence="8">
    <location>
        <begin position="109"/>
        <end position="144"/>
    </location>
</feature>
<evidence type="ECO:0000313" key="10">
    <source>
        <dbReference type="EMBL" id="CAF1036521.1"/>
    </source>
</evidence>
<feature type="domain" description="EGF-like" evidence="8">
    <location>
        <begin position="247"/>
        <end position="283"/>
    </location>
</feature>
<dbReference type="PROSITE" id="PS00022">
    <property type="entry name" value="EGF_1"/>
    <property type="match status" value="5"/>
</dbReference>
<dbReference type="PROSITE" id="PS01186">
    <property type="entry name" value="EGF_2"/>
    <property type="match status" value="3"/>
</dbReference>
<evidence type="ECO:0000256" key="2">
    <source>
        <dbReference type="ARBA" id="ARBA00022729"/>
    </source>
</evidence>
<organism evidence="10 11">
    <name type="scientific">Adineta steineri</name>
    <dbReference type="NCBI Taxonomy" id="433720"/>
    <lineage>
        <taxon>Eukaryota</taxon>
        <taxon>Metazoa</taxon>
        <taxon>Spiralia</taxon>
        <taxon>Gnathifera</taxon>
        <taxon>Rotifera</taxon>
        <taxon>Eurotatoria</taxon>
        <taxon>Bdelloidea</taxon>
        <taxon>Adinetida</taxon>
        <taxon>Adinetidae</taxon>
        <taxon>Adineta</taxon>
    </lineage>
</organism>
<dbReference type="SUPFAM" id="SSF57625">
    <property type="entry name" value="Invertebrate chitin-binding proteins"/>
    <property type="match status" value="1"/>
</dbReference>
<dbReference type="InterPro" id="IPR001881">
    <property type="entry name" value="EGF-like_Ca-bd_dom"/>
</dbReference>
<feature type="domain" description="EGF-like" evidence="8">
    <location>
        <begin position="147"/>
        <end position="185"/>
    </location>
</feature>
<feature type="disulfide bond" evidence="6">
    <location>
        <begin position="273"/>
        <end position="282"/>
    </location>
</feature>
<dbReference type="InterPro" id="IPR000152">
    <property type="entry name" value="EGF-type_Asp/Asn_hydroxyl_site"/>
</dbReference>
<feature type="domain" description="Chitin-binding type-2" evidence="9">
    <location>
        <begin position="372"/>
        <end position="438"/>
    </location>
</feature>
<dbReference type="Pfam" id="PF12661">
    <property type="entry name" value="hEGF"/>
    <property type="match status" value="2"/>
</dbReference>
<dbReference type="GO" id="GO:0008061">
    <property type="term" value="F:chitin binding"/>
    <property type="evidence" value="ECO:0007669"/>
    <property type="project" value="InterPro"/>
</dbReference>
<evidence type="ECO:0000259" key="9">
    <source>
        <dbReference type="PROSITE" id="PS50940"/>
    </source>
</evidence>
<evidence type="ECO:0000256" key="3">
    <source>
        <dbReference type="ARBA" id="ARBA00022737"/>
    </source>
</evidence>
<evidence type="ECO:0000256" key="6">
    <source>
        <dbReference type="PROSITE-ProRule" id="PRU00076"/>
    </source>
</evidence>
<dbReference type="PROSITE" id="PS50026">
    <property type="entry name" value="EGF_3"/>
    <property type="match status" value="6"/>
</dbReference>
<keyword evidence="1 6" id="KW-0245">EGF-like domain</keyword>
<feature type="disulfide bond" evidence="6">
    <location>
        <begin position="151"/>
        <end position="161"/>
    </location>
</feature>
<keyword evidence="4 6" id="KW-1015">Disulfide bond</keyword>
<evidence type="ECO:0000313" key="11">
    <source>
        <dbReference type="Proteomes" id="UP000663845"/>
    </source>
</evidence>
<dbReference type="SMART" id="SM00179">
    <property type="entry name" value="EGF_CA"/>
    <property type="match status" value="3"/>
</dbReference>
<feature type="domain" description="EGF-like" evidence="8">
    <location>
        <begin position="206"/>
        <end position="245"/>
    </location>
</feature>
<comment type="caution">
    <text evidence="10">The sequence shown here is derived from an EMBL/GenBank/DDBJ whole genome shotgun (WGS) entry which is preliminary data.</text>
</comment>
<name>A0A814JJ41_9BILA</name>
<dbReference type="PANTHER" id="PTHR24049:SF22">
    <property type="entry name" value="DROSOPHILA CRUMBS HOMOLOG"/>
    <property type="match status" value="1"/>
</dbReference>
<dbReference type="SUPFAM" id="SSF57196">
    <property type="entry name" value="EGF/Laminin"/>
    <property type="match status" value="5"/>
</dbReference>
<evidence type="ECO:0000256" key="5">
    <source>
        <dbReference type="ARBA" id="ARBA00023180"/>
    </source>
</evidence>
<dbReference type="Pfam" id="PF00008">
    <property type="entry name" value="EGF"/>
    <property type="match status" value="2"/>
</dbReference>
<evidence type="ECO:0000256" key="1">
    <source>
        <dbReference type="ARBA" id="ARBA00022536"/>
    </source>
</evidence>
<dbReference type="CDD" id="cd00054">
    <property type="entry name" value="EGF_CA"/>
    <property type="match status" value="3"/>
</dbReference>
<sequence length="439" mass="47580">MAHSSPSSVKSEPTGTLYSANEPNLSYTSLYDTSIDNTLTNQTNDIPPTSSSIYIDGPIVPSNETPYDLLQGFSAPTLPVYINMGMNQPTDNVTFAGPITTTDLPLSLTRSGCYSNPCINGLCIEGLASYYCNCLPTWTGKLCSEKIVSACEKNPCSPGKCFQLNDPNIPFVCLCPSGQFGLSCRIFGYSSSTARVLATTSTTTSSPYTCNPFDSRICMNGGRCLQTSNDYRCLCKPGFTGVFCEMNINECASNPCQHGGVCYDLQASYICYCQDGSFRSQCLPRDVPTSTARTLLCPCRNGGMCALVGSQTCVCPNGFTGRLCEHLLTSGNCNGMQCSNGGTCYENSPGSAVSARCLCKSGFSGRFCETEYFRCQANGRFIDPYNCAEGKYFECIHYQQGSNTNQYGMLLSRSCPTSLRFNPQADRCDYAQNVKCIYP</sequence>
<dbReference type="AlphaFoldDB" id="A0A814JJ41"/>
<feature type="disulfide bond" evidence="6">
    <location>
        <begin position="134"/>
        <end position="143"/>
    </location>
</feature>
<dbReference type="InterPro" id="IPR000742">
    <property type="entry name" value="EGF"/>
</dbReference>
<dbReference type="InterPro" id="IPR036508">
    <property type="entry name" value="Chitin-bd_dom_sf"/>
</dbReference>
<dbReference type="SMART" id="SM00494">
    <property type="entry name" value="ChtBD2"/>
    <property type="match status" value="1"/>
</dbReference>
<dbReference type="EMBL" id="CAJNOG010000171">
    <property type="protein sequence ID" value="CAF1036521.1"/>
    <property type="molecule type" value="Genomic_DNA"/>
</dbReference>
<dbReference type="InterPro" id="IPR013032">
    <property type="entry name" value="EGF-like_CS"/>
</dbReference>
<feature type="disulfide bond" evidence="6">
    <location>
        <begin position="315"/>
        <end position="324"/>
    </location>
</feature>
<reference evidence="10" key="1">
    <citation type="submission" date="2021-02" db="EMBL/GenBank/DDBJ databases">
        <authorList>
            <person name="Nowell W R."/>
        </authorList>
    </citation>
    <scope>NUCLEOTIDE SEQUENCE</scope>
</reference>
<feature type="domain" description="EGF-like" evidence="8">
    <location>
        <begin position="293"/>
        <end position="325"/>
    </location>
</feature>
<protein>
    <submittedName>
        <fullName evidence="10">Uncharacterized protein</fullName>
    </submittedName>
</protein>
<comment type="caution">
    <text evidence="6">Lacks conserved residue(s) required for the propagation of feature annotation.</text>
</comment>
<dbReference type="PANTHER" id="PTHR24049">
    <property type="entry name" value="CRUMBS FAMILY MEMBER"/>
    <property type="match status" value="1"/>
</dbReference>
<proteinExistence type="predicted"/>
<dbReference type="Pfam" id="PF01607">
    <property type="entry name" value="CBM_14"/>
    <property type="match status" value="1"/>
</dbReference>
<dbReference type="FunFam" id="2.10.25.10:FF:000472">
    <property type="entry name" value="Uncharacterized protein, isoform A"/>
    <property type="match status" value="1"/>
</dbReference>
<dbReference type="PROSITE" id="PS50940">
    <property type="entry name" value="CHIT_BIND_II"/>
    <property type="match status" value="1"/>
</dbReference>
<evidence type="ECO:0000256" key="7">
    <source>
        <dbReference type="SAM" id="MobiDB-lite"/>
    </source>
</evidence>
<dbReference type="InterPro" id="IPR018097">
    <property type="entry name" value="EGF_Ca-bd_CS"/>
</dbReference>
<dbReference type="SMART" id="SM00181">
    <property type="entry name" value="EGF"/>
    <property type="match status" value="6"/>
</dbReference>
<gene>
    <name evidence="10" type="ORF">JYZ213_LOCUS17897</name>
</gene>
<feature type="disulfide bond" evidence="6">
    <location>
        <begin position="175"/>
        <end position="184"/>
    </location>
</feature>
<feature type="disulfide bond" evidence="6">
    <location>
        <begin position="156"/>
        <end position="173"/>
    </location>
</feature>
<dbReference type="Gene3D" id="2.170.140.10">
    <property type="entry name" value="Chitin binding domain"/>
    <property type="match status" value="1"/>
</dbReference>
<dbReference type="PROSITE" id="PS01187">
    <property type="entry name" value="EGF_CA"/>
    <property type="match status" value="1"/>
</dbReference>
<evidence type="ECO:0000259" key="8">
    <source>
        <dbReference type="PROSITE" id="PS50026"/>
    </source>
</evidence>
<accession>A0A814JJ41</accession>
<keyword evidence="3" id="KW-0677">Repeat</keyword>
<dbReference type="PROSITE" id="PS00010">
    <property type="entry name" value="ASX_HYDROXYL"/>
    <property type="match status" value="1"/>
</dbReference>
<dbReference type="InterPro" id="IPR051022">
    <property type="entry name" value="Notch_Cell-Fate_Det"/>
</dbReference>
<dbReference type="Proteomes" id="UP000663845">
    <property type="component" value="Unassembled WGS sequence"/>
</dbReference>
<dbReference type="PRINTS" id="PR00010">
    <property type="entry name" value="EGFBLOOD"/>
</dbReference>
<dbReference type="GO" id="GO:0005509">
    <property type="term" value="F:calcium ion binding"/>
    <property type="evidence" value="ECO:0007669"/>
    <property type="project" value="InterPro"/>
</dbReference>
<feature type="disulfide bond" evidence="6">
    <location>
        <begin position="235"/>
        <end position="244"/>
    </location>
</feature>